<dbReference type="PATRIC" id="fig|762967.3.peg.832"/>
<dbReference type="STRING" id="762967.HMPREF9440_01047"/>
<sequence length="148" mass="16539">MSRLGKLSAGVAVFSLAVPAMLAGCANTTNGYKLAQYERPTEVCVIENPRVTYKASVNHLLDAIARRGIKTYFVPSVEACPKTTPYTLDYSVRRSWSYMTYVGTIWLTLRREGEIVATANYNAGELTLTKWGRSKNRMDDTVGRLFED</sequence>
<reference evidence="2 3" key="1">
    <citation type="submission" date="2011-11" db="EMBL/GenBank/DDBJ databases">
        <authorList>
            <person name="Weinstock G."/>
            <person name="Sodergren E."/>
            <person name="Clifton S."/>
            <person name="Fulton L."/>
            <person name="Fulton B."/>
            <person name="Courtney L."/>
            <person name="Fronick C."/>
            <person name="Harrison M."/>
            <person name="Strong C."/>
            <person name="Farmer C."/>
            <person name="Delahaunty K."/>
            <person name="Markovic C."/>
            <person name="Hall O."/>
            <person name="Minx P."/>
            <person name="Tomlinson C."/>
            <person name="Mitreva M."/>
            <person name="Hou S."/>
            <person name="Chen J."/>
            <person name="Wollam A."/>
            <person name="Pepin K.H."/>
            <person name="Johnson M."/>
            <person name="Bhonagiri V."/>
            <person name="Zhang X."/>
            <person name="Suruliraj S."/>
            <person name="Warren W."/>
            <person name="Chinwalla A."/>
            <person name="Mardis E.R."/>
            <person name="Wilson R.K."/>
        </authorList>
    </citation>
    <scope>NUCLEOTIDE SEQUENCE [LARGE SCALE GENOMIC DNA]</scope>
    <source>
        <strain evidence="2 3">YIT 11816</strain>
    </source>
</reference>
<protein>
    <recommendedName>
        <fullName evidence="4">Lipoprotein</fullName>
    </recommendedName>
</protein>
<gene>
    <name evidence="2" type="ORF">HMPREF9440_01047</name>
</gene>
<dbReference type="Proteomes" id="UP000004956">
    <property type="component" value="Unassembled WGS sequence"/>
</dbReference>
<feature type="chain" id="PRO_5003587943" description="Lipoprotein" evidence="1">
    <location>
        <begin position="23"/>
        <end position="148"/>
    </location>
</feature>
<dbReference type="EMBL" id="AFBQ01000141">
    <property type="protein sequence ID" value="EHY31582.1"/>
    <property type="molecule type" value="Genomic_DNA"/>
</dbReference>
<evidence type="ECO:0000313" key="2">
    <source>
        <dbReference type="EMBL" id="EHY31582.1"/>
    </source>
</evidence>
<keyword evidence="3" id="KW-1185">Reference proteome</keyword>
<keyword evidence="1" id="KW-0732">Signal</keyword>
<dbReference type="PROSITE" id="PS51257">
    <property type="entry name" value="PROKAR_LIPOPROTEIN"/>
    <property type="match status" value="1"/>
</dbReference>
<evidence type="ECO:0008006" key="4">
    <source>
        <dbReference type="Google" id="ProtNLM"/>
    </source>
</evidence>
<accession>H3KE83</accession>
<proteinExistence type="predicted"/>
<feature type="signal peptide" evidence="1">
    <location>
        <begin position="1"/>
        <end position="22"/>
    </location>
</feature>
<dbReference type="RefSeq" id="WP_008541840.1">
    <property type="nucleotide sequence ID" value="NZ_JH604942.1"/>
</dbReference>
<organism evidence="2 3">
    <name type="scientific">Sutterella parvirubra YIT 11816</name>
    <dbReference type="NCBI Taxonomy" id="762967"/>
    <lineage>
        <taxon>Bacteria</taxon>
        <taxon>Pseudomonadati</taxon>
        <taxon>Pseudomonadota</taxon>
        <taxon>Betaproteobacteria</taxon>
        <taxon>Burkholderiales</taxon>
        <taxon>Sutterellaceae</taxon>
        <taxon>Sutterella</taxon>
    </lineage>
</organism>
<evidence type="ECO:0000313" key="3">
    <source>
        <dbReference type="Proteomes" id="UP000004956"/>
    </source>
</evidence>
<evidence type="ECO:0000256" key="1">
    <source>
        <dbReference type="SAM" id="SignalP"/>
    </source>
</evidence>
<dbReference type="OrthoDB" id="9107469at2"/>
<dbReference type="HOGENOM" id="CLU_1757892_0_0_4"/>
<dbReference type="AlphaFoldDB" id="H3KE83"/>
<comment type="caution">
    <text evidence="2">The sequence shown here is derived from an EMBL/GenBank/DDBJ whole genome shotgun (WGS) entry which is preliminary data.</text>
</comment>
<name>H3KE83_9BURK</name>